<dbReference type="RefSeq" id="XP_024716448.1">
    <property type="nucleotide sequence ID" value="XM_024868972.1"/>
</dbReference>
<accession>A0A2T3AP63</accession>
<proteinExistence type="predicted"/>
<dbReference type="Proteomes" id="UP000241818">
    <property type="component" value="Unassembled WGS sequence"/>
</dbReference>
<dbReference type="EMBL" id="KZ679020">
    <property type="protein sequence ID" value="PSS06718.1"/>
    <property type="molecule type" value="Genomic_DNA"/>
</dbReference>
<dbReference type="AlphaFoldDB" id="A0A2T3AP63"/>
<name>A0A2T3AP63_AMORE</name>
<dbReference type="GeneID" id="36577053"/>
<keyword evidence="1" id="KW-1133">Transmembrane helix</keyword>
<keyword evidence="3" id="KW-1185">Reference proteome</keyword>
<reference evidence="2 3" key="1">
    <citation type="journal article" date="2018" name="New Phytol.">
        <title>Comparative genomics and transcriptomics depict ericoid mycorrhizal fungi as versatile saprotrophs and plant mutualists.</title>
        <authorList>
            <person name="Martino E."/>
            <person name="Morin E."/>
            <person name="Grelet G.A."/>
            <person name="Kuo A."/>
            <person name="Kohler A."/>
            <person name="Daghino S."/>
            <person name="Barry K.W."/>
            <person name="Cichocki N."/>
            <person name="Clum A."/>
            <person name="Dockter R.B."/>
            <person name="Hainaut M."/>
            <person name="Kuo R.C."/>
            <person name="LaButti K."/>
            <person name="Lindahl B.D."/>
            <person name="Lindquist E.A."/>
            <person name="Lipzen A."/>
            <person name="Khouja H.R."/>
            <person name="Magnuson J."/>
            <person name="Murat C."/>
            <person name="Ohm R.A."/>
            <person name="Singer S.W."/>
            <person name="Spatafora J.W."/>
            <person name="Wang M."/>
            <person name="Veneault-Fourrey C."/>
            <person name="Henrissat B."/>
            <person name="Grigoriev I.V."/>
            <person name="Martin F.M."/>
            <person name="Perotto S."/>
        </authorList>
    </citation>
    <scope>NUCLEOTIDE SEQUENCE [LARGE SCALE GENOMIC DNA]</scope>
    <source>
        <strain evidence="2 3">ATCC 22711</strain>
    </source>
</reference>
<dbReference type="InParanoid" id="A0A2T3AP63"/>
<gene>
    <name evidence="2" type="ORF">M430DRAFT_62237</name>
</gene>
<keyword evidence="1" id="KW-0812">Transmembrane</keyword>
<protein>
    <submittedName>
        <fullName evidence="2">Uncharacterized protein</fullName>
    </submittedName>
</protein>
<evidence type="ECO:0000313" key="3">
    <source>
        <dbReference type="Proteomes" id="UP000241818"/>
    </source>
</evidence>
<evidence type="ECO:0000313" key="2">
    <source>
        <dbReference type="EMBL" id="PSS06718.1"/>
    </source>
</evidence>
<sequence length="181" mass="20426">MLTRITDHLHAMQMQESPPNLLITSSLLHFIFNAEEDIFCLDICGTIRKSQYRIDPRLMGTIIIGKNAYLYVSSGHRYEGSQAQEARESKYGSLPMFQSRNYPAVSAHTSLSIMARADCLQMVVGYLDTTELIHTTRRLLYNTPLSLLDLAAASLAVASLAVASCFLFRPGYRWLNVYRNV</sequence>
<feature type="transmembrane region" description="Helical" evidence="1">
    <location>
        <begin position="147"/>
        <end position="169"/>
    </location>
</feature>
<keyword evidence="1" id="KW-0472">Membrane</keyword>
<evidence type="ECO:0000256" key="1">
    <source>
        <dbReference type="SAM" id="Phobius"/>
    </source>
</evidence>
<organism evidence="2 3">
    <name type="scientific">Amorphotheca resinae ATCC 22711</name>
    <dbReference type="NCBI Taxonomy" id="857342"/>
    <lineage>
        <taxon>Eukaryota</taxon>
        <taxon>Fungi</taxon>
        <taxon>Dikarya</taxon>
        <taxon>Ascomycota</taxon>
        <taxon>Pezizomycotina</taxon>
        <taxon>Leotiomycetes</taxon>
        <taxon>Helotiales</taxon>
        <taxon>Amorphothecaceae</taxon>
        <taxon>Amorphotheca</taxon>
    </lineage>
</organism>